<dbReference type="Gene3D" id="3.40.50.150">
    <property type="entry name" value="Vaccinia Virus protein VP39"/>
    <property type="match status" value="1"/>
</dbReference>
<dbReference type="EMBL" id="MCGT01000005">
    <property type="protein sequence ID" value="ORX59780.1"/>
    <property type="molecule type" value="Genomic_DNA"/>
</dbReference>
<protein>
    <recommendedName>
        <fullName evidence="3">S-adenosyl-L-methionine-dependent methyltransferase</fullName>
    </recommendedName>
</protein>
<comment type="caution">
    <text evidence="1">The sequence shown here is derived from an EMBL/GenBank/DDBJ whole genome shotgun (WGS) entry which is preliminary data.</text>
</comment>
<evidence type="ECO:0008006" key="3">
    <source>
        <dbReference type="Google" id="ProtNLM"/>
    </source>
</evidence>
<dbReference type="InterPro" id="IPR029063">
    <property type="entry name" value="SAM-dependent_MTases_sf"/>
</dbReference>
<dbReference type="Proteomes" id="UP000242146">
    <property type="component" value="Unassembled WGS sequence"/>
</dbReference>
<dbReference type="InterPro" id="IPR019410">
    <property type="entry name" value="Methyltransf_16"/>
</dbReference>
<gene>
    <name evidence="1" type="ORF">DM01DRAFT_1333229</name>
</gene>
<dbReference type="PANTHER" id="PTHR14614">
    <property type="entry name" value="HEPATOCELLULAR CARCINOMA-ASSOCIATED ANTIGEN"/>
    <property type="match status" value="1"/>
</dbReference>
<proteinExistence type="predicted"/>
<reference evidence="1 2" key="1">
    <citation type="submission" date="2016-07" db="EMBL/GenBank/DDBJ databases">
        <title>Pervasive Adenine N6-methylation of Active Genes in Fungi.</title>
        <authorList>
            <consortium name="DOE Joint Genome Institute"/>
            <person name="Mondo S.J."/>
            <person name="Dannebaum R.O."/>
            <person name="Kuo R.C."/>
            <person name="Labutti K."/>
            <person name="Haridas S."/>
            <person name="Kuo A."/>
            <person name="Salamov A."/>
            <person name="Ahrendt S.R."/>
            <person name="Lipzen A."/>
            <person name="Sullivan W."/>
            <person name="Andreopoulos W.B."/>
            <person name="Clum A."/>
            <person name="Lindquist E."/>
            <person name="Daum C."/>
            <person name="Ramamoorthy G.K."/>
            <person name="Gryganskyi A."/>
            <person name="Culley D."/>
            <person name="Magnuson J.K."/>
            <person name="James T.Y."/>
            <person name="O'Malley M.A."/>
            <person name="Stajich J.E."/>
            <person name="Spatafora J.W."/>
            <person name="Visel A."/>
            <person name="Grigoriev I.V."/>
        </authorList>
    </citation>
    <scope>NUCLEOTIDE SEQUENCE [LARGE SCALE GENOMIC DNA]</scope>
    <source>
        <strain evidence="1 2">NRRL 3301</strain>
    </source>
</reference>
<sequence length="403" mass="45815">MEFMDHLHSHSGLLRLVPRRPFPVTIAPMQWYRLEFHMANELGTLLPSTFNLSDIHVECSLLDKSPAALSSHWHIDWQLLLQQGAWDSEPSLQIQFLIRPINTSLPPHLPAHLMVMVSPTYDGDNSFYMLPLITAPFCLTSKRQTANNLVPNNRAWSNYVTQHMYRGFSLPCFDQRYFLIRESWVHGTPGKLWDSALVISDALARQLLPLNLTRPLKVLDLSAGTGVIGLLLAFIGQHQNNTMLDITLTDVPEALSLIHDNRCLNKITYPRLSVAPLRWGIDKDIQAIQAKGPFDVIIASDVLYEPIKFQDLVKTLDKLTTPSTQTWIGYKRRGLKLEEEQSFFTLCHPRFQILDRSLDENVIHCFGWLGPHAPTLTTSLPPCLPHRVTGVQIFHLSKNSPQS</sequence>
<evidence type="ECO:0000313" key="2">
    <source>
        <dbReference type="Proteomes" id="UP000242146"/>
    </source>
</evidence>
<dbReference type="Pfam" id="PF10294">
    <property type="entry name" value="Methyltransf_16"/>
    <property type="match status" value="1"/>
</dbReference>
<dbReference type="PANTHER" id="PTHR14614:SF132">
    <property type="entry name" value="PROTEIN-LYSINE METHYLTRANSFERASE C42C1.13"/>
    <property type="match status" value="1"/>
</dbReference>
<keyword evidence="2" id="KW-1185">Reference proteome</keyword>
<evidence type="ECO:0000313" key="1">
    <source>
        <dbReference type="EMBL" id="ORX59780.1"/>
    </source>
</evidence>
<dbReference type="OrthoDB" id="407325at2759"/>
<organism evidence="1 2">
    <name type="scientific">Hesseltinella vesiculosa</name>
    <dbReference type="NCBI Taxonomy" id="101127"/>
    <lineage>
        <taxon>Eukaryota</taxon>
        <taxon>Fungi</taxon>
        <taxon>Fungi incertae sedis</taxon>
        <taxon>Mucoromycota</taxon>
        <taxon>Mucoromycotina</taxon>
        <taxon>Mucoromycetes</taxon>
        <taxon>Mucorales</taxon>
        <taxon>Cunninghamellaceae</taxon>
        <taxon>Hesseltinella</taxon>
    </lineage>
</organism>
<dbReference type="STRING" id="101127.A0A1X2GRS9"/>
<name>A0A1X2GRS9_9FUNG</name>
<dbReference type="AlphaFoldDB" id="A0A1X2GRS9"/>
<accession>A0A1X2GRS9</accession>
<dbReference type="SUPFAM" id="SSF53335">
    <property type="entry name" value="S-adenosyl-L-methionine-dependent methyltransferases"/>
    <property type="match status" value="1"/>
</dbReference>